<dbReference type="RefSeq" id="WP_138577100.1">
    <property type="nucleotide sequence ID" value="NZ_CP040818.1"/>
</dbReference>
<evidence type="ECO:0000256" key="6">
    <source>
        <dbReference type="ARBA" id="ARBA00023163"/>
    </source>
</evidence>
<dbReference type="InterPro" id="IPR007159">
    <property type="entry name" value="SpoVT-AbrB_dom"/>
</dbReference>
<evidence type="ECO:0000313" key="10">
    <source>
        <dbReference type="Proteomes" id="UP000305888"/>
    </source>
</evidence>
<dbReference type="InterPro" id="IPR003444">
    <property type="entry name" value="MraZ"/>
</dbReference>
<dbReference type="InterPro" id="IPR037914">
    <property type="entry name" value="SpoVT-AbrB_sf"/>
</dbReference>
<dbReference type="Pfam" id="PF02381">
    <property type="entry name" value="MraZ"/>
    <property type="match status" value="1"/>
</dbReference>
<dbReference type="HAMAP" id="MF_01008">
    <property type="entry name" value="MraZ"/>
    <property type="match status" value="1"/>
</dbReference>
<dbReference type="GO" id="GO:2000143">
    <property type="term" value="P:negative regulation of DNA-templated transcription initiation"/>
    <property type="evidence" value="ECO:0007669"/>
    <property type="project" value="TreeGrafter"/>
</dbReference>
<accession>A0A5B8FT59</accession>
<evidence type="ECO:0000256" key="2">
    <source>
        <dbReference type="ARBA" id="ARBA00022490"/>
    </source>
</evidence>
<keyword evidence="9" id="KW-0132">Cell division</keyword>
<dbReference type="CDD" id="cd16320">
    <property type="entry name" value="MraZ_N"/>
    <property type="match status" value="1"/>
</dbReference>
<dbReference type="Gene3D" id="3.40.1550.20">
    <property type="entry name" value="Transcriptional regulator MraZ domain"/>
    <property type="match status" value="1"/>
</dbReference>
<keyword evidence="10" id="KW-1185">Reference proteome</keyword>
<dbReference type="GO" id="GO:0009295">
    <property type="term" value="C:nucleoid"/>
    <property type="evidence" value="ECO:0007669"/>
    <property type="project" value="UniProtKB-SubCell"/>
</dbReference>
<dbReference type="CDD" id="cd16321">
    <property type="entry name" value="MraZ_C"/>
    <property type="match status" value="1"/>
</dbReference>
<sequence>MELRFRGDALHKVDSKGRVSIPSGFRRVLAAGDPELEPGSSTPPTMIAVLSANSESLDCYSLEGMDRLESRILRVADPVRRQKLLDLIPARSIDLQLDDNGRIVLSQKLRDALGISDQARMVGKLEFFQIWRPEVYDARQAAVLAEYAAEGGSLDLFSQIPGPEL</sequence>
<dbReference type="EMBL" id="CP040818">
    <property type="protein sequence ID" value="QDL90514.1"/>
    <property type="molecule type" value="Genomic_DNA"/>
</dbReference>
<evidence type="ECO:0000313" key="9">
    <source>
        <dbReference type="EMBL" id="QDL90514.1"/>
    </source>
</evidence>
<gene>
    <name evidence="7" type="primary">mraZ</name>
    <name evidence="9" type="ORF">FDP22_01110</name>
</gene>
<dbReference type="AlphaFoldDB" id="A0A5B8FT59"/>
<dbReference type="PANTHER" id="PTHR34701">
    <property type="entry name" value="TRANSCRIPTIONAL REGULATOR MRAZ"/>
    <property type="match status" value="1"/>
</dbReference>
<dbReference type="InterPro" id="IPR038619">
    <property type="entry name" value="MraZ_sf"/>
</dbReference>
<protein>
    <recommendedName>
        <fullName evidence="1 7">Transcriptional regulator MraZ</fullName>
    </recommendedName>
</protein>
<comment type="subcellular location">
    <subcellularLocation>
        <location evidence="7">Cytoplasm</location>
        <location evidence="7">Nucleoid</location>
    </subcellularLocation>
</comment>
<dbReference type="PROSITE" id="PS51740">
    <property type="entry name" value="SPOVT_ABRB"/>
    <property type="match status" value="1"/>
</dbReference>
<evidence type="ECO:0000259" key="8">
    <source>
        <dbReference type="PROSITE" id="PS51740"/>
    </source>
</evidence>
<keyword evidence="6 7" id="KW-0804">Transcription</keyword>
<dbReference type="GO" id="GO:0003700">
    <property type="term" value="F:DNA-binding transcription factor activity"/>
    <property type="evidence" value="ECO:0007669"/>
    <property type="project" value="UniProtKB-UniRule"/>
</dbReference>
<evidence type="ECO:0000256" key="1">
    <source>
        <dbReference type="ARBA" id="ARBA00013860"/>
    </source>
</evidence>
<keyword evidence="9" id="KW-0131">Cell cycle</keyword>
<dbReference type="GO" id="GO:0051301">
    <property type="term" value="P:cell division"/>
    <property type="evidence" value="ECO:0007669"/>
    <property type="project" value="UniProtKB-KW"/>
</dbReference>
<dbReference type="InterPro" id="IPR035644">
    <property type="entry name" value="MraZ_C"/>
</dbReference>
<proteinExistence type="inferred from homology"/>
<comment type="similarity">
    <text evidence="7">Belongs to the MraZ family.</text>
</comment>
<dbReference type="GO" id="GO:0000976">
    <property type="term" value="F:transcription cis-regulatory region binding"/>
    <property type="evidence" value="ECO:0007669"/>
    <property type="project" value="TreeGrafter"/>
</dbReference>
<dbReference type="InterPro" id="IPR020603">
    <property type="entry name" value="MraZ_dom"/>
</dbReference>
<dbReference type="Proteomes" id="UP000305888">
    <property type="component" value="Chromosome"/>
</dbReference>
<feature type="domain" description="SpoVT-AbrB" evidence="8">
    <location>
        <begin position="92"/>
        <end position="135"/>
    </location>
</feature>
<evidence type="ECO:0000256" key="7">
    <source>
        <dbReference type="HAMAP-Rule" id="MF_01008"/>
    </source>
</evidence>
<dbReference type="GO" id="GO:0005737">
    <property type="term" value="C:cytoplasm"/>
    <property type="evidence" value="ECO:0007669"/>
    <property type="project" value="UniProtKB-UniRule"/>
</dbReference>
<name>A0A5B8FT59_9RHOB</name>
<keyword evidence="5 7" id="KW-0238">DNA-binding</keyword>
<evidence type="ECO:0000256" key="3">
    <source>
        <dbReference type="ARBA" id="ARBA00022737"/>
    </source>
</evidence>
<dbReference type="KEGG" id="ppru:FDP22_01110"/>
<reference evidence="9 10" key="1">
    <citation type="submission" date="2019-06" db="EMBL/GenBank/DDBJ databases">
        <title>Genome sequence of Rhodobacteraceae bacterium D4M1.</title>
        <authorList>
            <person name="Cao J."/>
        </authorList>
    </citation>
    <scope>NUCLEOTIDE SEQUENCE [LARGE SCALE GENOMIC DNA]</scope>
    <source>
        <strain evidence="9 10">D4M1</strain>
    </source>
</reference>
<dbReference type="OrthoDB" id="9807753at2"/>
<comment type="subunit">
    <text evidence="7">Forms oligomers.</text>
</comment>
<keyword evidence="2 7" id="KW-0963">Cytoplasm</keyword>
<evidence type="ECO:0000256" key="5">
    <source>
        <dbReference type="ARBA" id="ARBA00023125"/>
    </source>
</evidence>
<dbReference type="InterPro" id="IPR035642">
    <property type="entry name" value="MraZ_N"/>
</dbReference>
<evidence type="ECO:0000256" key="4">
    <source>
        <dbReference type="ARBA" id="ARBA00023015"/>
    </source>
</evidence>
<dbReference type="PANTHER" id="PTHR34701:SF1">
    <property type="entry name" value="TRANSCRIPTIONAL REGULATOR MRAZ"/>
    <property type="match status" value="1"/>
</dbReference>
<keyword evidence="3" id="KW-0677">Repeat</keyword>
<keyword evidence="4 7" id="KW-0805">Transcription regulation</keyword>
<organism evidence="9 10">
    <name type="scientific">Paroceanicella profunda</name>
    <dbReference type="NCBI Taxonomy" id="2579971"/>
    <lineage>
        <taxon>Bacteria</taxon>
        <taxon>Pseudomonadati</taxon>
        <taxon>Pseudomonadota</taxon>
        <taxon>Alphaproteobacteria</taxon>
        <taxon>Rhodobacterales</taxon>
        <taxon>Paracoccaceae</taxon>
        <taxon>Paroceanicella</taxon>
    </lineage>
</organism>
<dbReference type="SUPFAM" id="SSF89447">
    <property type="entry name" value="AbrB/MazE/MraZ-like"/>
    <property type="match status" value="1"/>
</dbReference>